<proteinExistence type="predicted"/>
<feature type="transmembrane region" description="Helical" evidence="6">
    <location>
        <begin position="127"/>
        <end position="145"/>
    </location>
</feature>
<dbReference type="Pfam" id="PF00905">
    <property type="entry name" value="Transpeptidase"/>
    <property type="match status" value="1"/>
</dbReference>
<feature type="transmembrane region" description="Helical" evidence="6">
    <location>
        <begin position="97"/>
        <end position="115"/>
    </location>
</feature>
<dbReference type="EMBL" id="AP025564">
    <property type="protein sequence ID" value="BDE95028.1"/>
    <property type="molecule type" value="Genomic_DNA"/>
</dbReference>
<feature type="transmembrane region" description="Helical" evidence="6">
    <location>
        <begin position="405"/>
        <end position="424"/>
    </location>
</feature>
<evidence type="ECO:0000256" key="1">
    <source>
        <dbReference type="ARBA" id="ARBA00004141"/>
    </source>
</evidence>
<evidence type="ECO:0000259" key="7">
    <source>
        <dbReference type="Pfam" id="PF00905"/>
    </source>
</evidence>
<feature type="transmembrane region" description="Helical" evidence="6">
    <location>
        <begin position="465"/>
        <end position="485"/>
    </location>
</feature>
<gene>
    <name evidence="9" type="ORF">CE91St30_03610</name>
</gene>
<feature type="transmembrane region" description="Helical" evidence="6">
    <location>
        <begin position="203"/>
        <end position="220"/>
    </location>
</feature>
<evidence type="ECO:0008006" key="11">
    <source>
        <dbReference type="Google" id="ProtNLM"/>
    </source>
</evidence>
<feature type="domain" description="Penicillin binding protein A dimerisation" evidence="8">
    <location>
        <begin position="506"/>
        <end position="588"/>
    </location>
</feature>
<dbReference type="Gene3D" id="3.90.1310.10">
    <property type="entry name" value="Penicillin-binding protein 2a (Domain 2)"/>
    <property type="match status" value="1"/>
</dbReference>
<feature type="transmembrane region" description="Helical" evidence="6">
    <location>
        <begin position="340"/>
        <end position="360"/>
    </location>
</feature>
<dbReference type="Proteomes" id="UP001320544">
    <property type="component" value="Chromosome"/>
</dbReference>
<name>A0ABN6MAH5_9ACTN</name>
<dbReference type="InterPro" id="IPR001182">
    <property type="entry name" value="FtsW/RodA"/>
</dbReference>
<feature type="transmembrane region" description="Helical" evidence="6">
    <location>
        <begin position="248"/>
        <end position="268"/>
    </location>
</feature>
<keyword evidence="2 6" id="KW-0812">Transmembrane</keyword>
<feature type="transmembrane region" description="Helical" evidence="6">
    <location>
        <begin position="226"/>
        <end position="243"/>
    </location>
</feature>
<dbReference type="InterPro" id="IPR001460">
    <property type="entry name" value="PCN-bd_Tpept"/>
</dbReference>
<dbReference type="InterPro" id="IPR012338">
    <property type="entry name" value="Beta-lactam/transpept-like"/>
</dbReference>
<keyword evidence="5 6" id="KW-0472">Membrane</keyword>
<organism evidence="9 10">
    <name type="scientific">Raoultibacter timonensis</name>
    <dbReference type="NCBI Taxonomy" id="1907662"/>
    <lineage>
        <taxon>Bacteria</taxon>
        <taxon>Bacillati</taxon>
        <taxon>Actinomycetota</taxon>
        <taxon>Coriobacteriia</taxon>
        <taxon>Eggerthellales</taxon>
        <taxon>Eggerthellaceae</taxon>
        <taxon>Raoultibacter</taxon>
    </lineage>
</organism>
<evidence type="ECO:0000256" key="4">
    <source>
        <dbReference type="ARBA" id="ARBA00022989"/>
    </source>
</evidence>
<dbReference type="PANTHER" id="PTHR30627:SF24">
    <property type="entry name" value="PENICILLIN-BINDING PROTEIN 4B"/>
    <property type="match status" value="1"/>
</dbReference>
<evidence type="ECO:0000256" key="3">
    <source>
        <dbReference type="ARBA" id="ARBA00022960"/>
    </source>
</evidence>
<feature type="transmembrane region" description="Helical" evidence="6">
    <location>
        <begin position="372"/>
        <end position="393"/>
    </location>
</feature>
<accession>A0ABN6MAH5</accession>
<dbReference type="SUPFAM" id="SSF56601">
    <property type="entry name" value="beta-lactamase/transpeptidase-like"/>
    <property type="match status" value="1"/>
</dbReference>
<evidence type="ECO:0000313" key="9">
    <source>
        <dbReference type="EMBL" id="BDE95028.1"/>
    </source>
</evidence>
<keyword evidence="3" id="KW-0133">Cell shape</keyword>
<sequence>MTRRNIELILLCVAAPIVVLMFAMIAVNQGQSLNMNTLGVPVGIFAAFIVAHLAVRKFTPGADPAILPIVFALSGIGIAFVTRIAPYSDSPNMATNQVMWLFLGVVCMVLVLAFIKNLDKLANYKYTFMIIGFALLLSPLIPGLGQEIYGSRIWLNIGGVFSFQPGEIAKIVIVLFLAGYLAQNREMLSVFTWRVGPFNLPDIRTLLPLLLMWVVALLIVVFEKDLGSALLFFFIFLTMLYVATGKKFYLIVGGILIAIGAVAAWSLFSHVQDRVDIWLDPFADANNKGYQLVQSIYSMADGDLFGVGIGRGMAGGLDGFGRLPVVESDFIFTAISEETGLLGAAGMLLLYLCFAIRGIVTAARAKSDVSSFIAVGLTSIIVLQAFIIVGGITRLIPLTGITLPFVSQGGSSLLAGFIIVGFLLRCGDEGTGVGTEMKTGTASFNPNSVLGRVSLGKRLTNCMRIFAVMFALLVASLTVIMVVQADYYKNMPGNNHTMAREAQTERGTISTYDGVVLAQSVRNDNGTYDRVYPAGTLASHVVGYYSQQYGTSGIEAAYNSTLKGQQNFATLTDVINAASGINTPGNDVTLTLNSKIQQAAQDALGDSAGACVVLDPETGAVLGMASAPTYDAADVETLLEQGDSSGSSALINRATQALYAPGSTFKVLTLATALSDGVATEDSVYSSPSSMEIGGAKVSNYGDIDYGDITVERATEVSSNVVFGQLGVEIGADRLVAAAEDYGFNNLISFDLPLVESVMADPAEMSEWETAWAADGQPVTGGDAAQKSQPGPQATALQMAMVASAVANDGTIQTPYIVDSIYNANGEKSFTASSKEYSRPISKEIANRVTDIMVGVVQNGTGTAAAISGIDVAGKTGTAETGKELDDSWFIGFAPADNPRVVVAIVIEESSERDAALKAQNVLRTALEVQGLL</sequence>
<dbReference type="RefSeq" id="WP_244411531.1">
    <property type="nucleotide sequence ID" value="NZ_AP025564.1"/>
</dbReference>
<protein>
    <recommendedName>
        <fullName evidence="11">Peptidoglycan glycosyltransferase</fullName>
    </recommendedName>
</protein>
<dbReference type="Gene3D" id="3.40.710.10">
    <property type="entry name" value="DD-peptidase/beta-lactamase superfamily"/>
    <property type="match status" value="1"/>
</dbReference>
<dbReference type="PANTHER" id="PTHR30627">
    <property type="entry name" value="PEPTIDOGLYCAN D,D-TRANSPEPTIDASE"/>
    <property type="match status" value="1"/>
</dbReference>
<feature type="transmembrane region" description="Helical" evidence="6">
    <location>
        <begin position="157"/>
        <end position="182"/>
    </location>
</feature>
<feature type="transmembrane region" description="Helical" evidence="6">
    <location>
        <begin position="33"/>
        <end position="53"/>
    </location>
</feature>
<keyword evidence="4 6" id="KW-1133">Transmembrane helix</keyword>
<reference evidence="9 10" key="1">
    <citation type="submission" date="2022-01" db="EMBL/GenBank/DDBJ databases">
        <title>Novel bile acid biosynthetic pathways are enriched in the microbiome of centenarians.</title>
        <authorList>
            <person name="Sato Y."/>
            <person name="Atarashi K."/>
            <person name="Plichta R.D."/>
            <person name="Arai Y."/>
            <person name="Sasajima S."/>
            <person name="Kearney M.S."/>
            <person name="Suda W."/>
            <person name="Takeshita K."/>
            <person name="Sasaki T."/>
            <person name="Okamoto S."/>
            <person name="Skelly N.A."/>
            <person name="Okamura Y."/>
            <person name="Vlamakis H."/>
            <person name="Li Y."/>
            <person name="Tanoue T."/>
            <person name="Takei H."/>
            <person name="Nittono H."/>
            <person name="Narushima S."/>
            <person name="Irie J."/>
            <person name="Itoh H."/>
            <person name="Moriya K."/>
            <person name="Sugiura Y."/>
            <person name="Suematsu M."/>
            <person name="Moritoki N."/>
            <person name="Shibata S."/>
            <person name="Littman R.D."/>
            <person name="Fischbach A.M."/>
            <person name="Uwamino Y."/>
            <person name="Inoue T."/>
            <person name="Honda A."/>
            <person name="Hattori M."/>
            <person name="Murai T."/>
            <person name="Xavier J.R."/>
            <person name="Hirose N."/>
            <person name="Honda K."/>
        </authorList>
    </citation>
    <scope>NUCLEOTIDE SEQUENCE [LARGE SCALE GENOMIC DNA]</scope>
    <source>
        <strain evidence="9 10">CE91-St30</strain>
    </source>
</reference>
<dbReference type="InterPro" id="IPR054120">
    <property type="entry name" value="PBPA_dimer"/>
</dbReference>
<dbReference type="InterPro" id="IPR050515">
    <property type="entry name" value="Beta-lactam/transpept"/>
</dbReference>
<evidence type="ECO:0000259" key="8">
    <source>
        <dbReference type="Pfam" id="PF21922"/>
    </source>
</evidence>
<feature type="transmembrane region" description="Helical" evidence="6">
    <location>
        <begin position="65"/>
        <end position="85"/>
    </location>
</feature>
<feature type="transmembrane region" description="Helical" evidence="6">
    <location>
        <begin position="7"/>
        <end position="27"/>
    </location>
</feature>
<feature type="domain" description="Penicillin-binding protein transpeptidase" evidence="7">
    <location>
        <begin position="609"/>
        <end position="926"/>
    </location>
</feature>
<dbReference type="Pfam" id="PF21922">
    <property type="entry name" value="PBP_dimer_2"/>
    <property type="match status" value="1"/>
</dbReference>
<keyword evidence="10" id="KW-1185">Reference proteome</keyword>
<dbReference type="Pfam" id="PF01098">
    <property type="entry name" value="FTSW_RODA_SPOVE"/>
    <property type="match status" value="1"/>
</dbReference>
<evidence type="ECO:0000256" key="6">
    <source>
        <dbReference type="SAM" id="Phobius"/>
    </source>
</evidence>
<evidence type="ECO:0000256" key="2">
    <source>
        <dbReference type="ARBA" id="ARBA00022692"/>
    </source>
</evidence>
<evidence type="ECO:0000313" key="10">
    <source>
        <dbReference type="Proteomes" id="UP001320544"/>
    </source>
</evidence>
<evidence type="ECO:0000256" key="5">
    <source>
        <dbReference type="ARBA" id="ARBA00023136"/>
    </source>
</evidence>
<comment type="subcellular location">
    <subcellularLocation>
        <location evidence="1">Membrane</location>
        <topology evidence="1">Multi-pass membrane protein</topology>
    </subcellularLocation>
</comment>